<dbReference type="InterPro" id="IPR035269">
    <property type="entry name" value="PSMD9"/>
</dbReference>
<dbReference type="EMBL" id="CAJJDM010000002">
    <property type="protein sequence ID" value="CAD8043816.1"/>
    <property type="molecule type" value="Genomic_DNA"/>
</dbReference>
<keyword evidence="1" id="KW-0175">Coiled coil</keyword>
<feature type="domain" description="Nas2 N-terminal" evidence="2">
    <location>
        <begin position="9"/>
        <end position="88"/>
    </location>
</feature>
<gene>
    <name evidence="3" type="ORF">PPRIM_AZ9-3.1.T0050470</name>
</gene>
<dbReference type="PANTHER" id="PTHR12651:SF1">
    <property type="entry name" value="26S PROTEASOME NON-ATPASE REGULATORY SUBUNIT 9"/>
    <property type="match status" value="1"/>
</dbReference>
<name>A0A8S1JU00_PARPR</name>
<dbReference type="InterPro" id="IPR040815">
    <property type="entry name" value="Nas2_N"/>
</dbReference>
<evidence type="ECO:0000259" key="2">
    <source>
        <dbReference type="Pfam" id="PF18265"/>
    </source>
</evidence>
<dbReference type="GO" id="GO:0070682">
    <property type="term" value="P:proteasome regulatory particle assembly"/>
    <property type="evidence" value="ECO:0007669"/>
    <property type="project" value="InterPro"/>
</dbReference>
<feature type="coiled-coil region" evidence="1">
    <location>
        <begin position="58"/>
        <end position="136"/>
    </location>
</feature>
<dbReference type="Pfam" id="PF18265">
    <property type="entry name" value="Nas2_N"/>
    <property type="match status" value="1"/>
</dbReference>
<protein>
    <recommendedName>
        <fullName evidence="2">Nas2 N-terminal domain-containing protein</fullName>
    </recommendedName>
</protein>
<dbReference type="GO" id="GO:0005634">
    <property type="term" value="C:nucleus"/>
    <property type="evidence" value="ECO:0007669"/>
    <property type="project" value="TreeGrafter"/>
</dbReference>
<accession>A0A8S1JU00</accession>
<evidence type="ECO:0000256" key="1">
    <source>
        <dbReference type="SAM" id="Coils"/>
    </source>
</evidence>
<dbReference type="PANTHER" id="PTHR12651">
    <property type="entry name" value="26S PROTEASOME NON-ATPASE REGULATORY SUBUNIT 9"/>
    <property type="match status" value="1"/>
</dbReference>
<keyword evidence="4" id="KW-1185">Reference proteome</keyword>
<dbReference type="AlphaFoldDB" id="A0A8S1JU00"/>
<evidence type="ECO:0000313" key="3">
    <source>
        <dbReference type="EMBL" id="CAD8043816.1"/>
    </source>
</evidence>
<evidence type="ECO:0000313" key="4">
    <source>
        <dbReference type="Proteomes" id="UP000688137"/>
    </source>
</evidence>
<dbReference type="OMA" id="DWGGRGM"/>
<dbReference type="FunFam" id="2.30.42.10:FF:000435">
    <property type="match status" value="1"/>
</dbReference>
<feature type="coiled-coil region" evidence="1">
    <location>
        <begin position="2"/>
        <end position="33"/>
    </location>
</feature>
<reference evidence="3" key="1">
    <citation type="submission" date="2021-01" db="EMBL/GenBank/DDBJ databases">
        <authorList>
            <consortium name="Genoscope - CEA"/>
            <person name="William W."/>
        </authorList>
    </citation>
    <scope>NUCLEOTIDE SEQUENCE</scope>
</reference>
<dbReference type="GO" id="GO:0005737">
    <property type="term" value="C:cytoplasm"/>
    <property type="evidence" value="ECO:0007669"/>
    <property type="project" value="TreeGrafter"/>
</dbReference>
<dbReference type="Proteomes" id="UP000688137">
    <property type="component" value="Unassembled WGS sequence"/>
</dbReference>
<proteinExistence type="predicted"/>
<sequence>MLKQKLVLLQQQRKELENHIEQLNQQLQVYYDKGYNKSLIDEEGFPRQDLDFGELSTYKNLRREFNEKNNDYKDLMKLLEQTMIQYHQELQNDPNLNNEIEAYTQKWKEQQQQQSKQQQQQQLQQQQQQQQQQSSSQQNWKNEYSKQNENDLIKPFAYLEDVIKDSPADKAGFKINDFLIRFGIIDHSNHNKLQNLYEYIKNQQNKQINVKIVRLLTPQVSVINIDFSKESYIIMDLTITPQVWNGKGLLGWKMNMI</sequence>
<comment type="caution">
    <text evidence="3">The sequence shown here is derived from an EMBL/GenBank/DDBJ whole genome shotgun (WGS) entry which is preliminary data.</text>
</comment>
<organism evidence="3 4">
    <name type="scientific">Paramecium primaurelia</name>
    <dbReference type="NCBI Taxonomy" id="5886"/>
    <lineage>
        <taxon>Eukaryota</taxon>
        <taxon>Sar</taxon>
        <taxon>Alveolata</taxon>
        <taxon>Ciliophora</taxon>
        <taxon>Intramacronucleata</taxon>
        <taxon>Oligohymenophorea</taxon>
        <taxon>Peniculida</taxon>
        <taxon>Parameciidae</taxon>
        <taxon>Paramecium</taxon>
    </lineage>
</organism>